<dbReference type="AlphaFoldDB" id="A0A326RN79"/>
<comment type="caution">
    <text evidence="1">The sequence shown here is derived from an EMBL/GenBank/DDBJ whole genome shotgun (WGS) entry which is preliminary data.</text>
</comment>
<name>A0A326RN79_9BACT</name>
<dbReference type="RefSeq" id="WP_111393907.1">
    <property type="nucleotide sequence ID" value="NZ_QKTX01000012.1"/>
</dbReference>
<evidence type="ECO:0000313" key="2">
    <source>
        <dbReference type="Proteomes" id="UP000248917"/>
    </source>
</evidence>
<evidence type="ECO:0000313" key="1">
    <source>
        <dbReference type="EMBL" id="PZV80344.1"/>
    </source>
</evidence>
<proteinExistence type="predicted"/>
<accession>A0A326RN79</accession>
<organism evidence="1 2">
    <name type="scientific">Algoriphagus aquaeductus</name>
    <dbReference type="NCBI Taxonomy" id="475299"/>
    <lineage>
        <taxon>Bacteria</taxon>
        <taxon>Pseudomonadati</taxon>
        <taxon>Bacteroidota</taxon>
        <taxon>Cytophagia</taxon>
        <taxon>Cytophagales</taxon>
        <taxon>Cyclobacteriaceae</taxon>
        <taxon>Algoriphagus</taxon>
    </lineage>
</organism>
<dbReference type="Proteomes" id="UP000248917">
    <property type="component" value="Unassembled WGS sequence"/>
</dbReference>
<gene>
    <name evidence="1" type="ORF">CLV31_112111</name>
</gene>
<sequence>MARRFLNPAILIEVSGLLGRGKHHFKLGIGGTPHIATSLNFNAETSELEDKLVFSSLIPLRIGYRYQKPEGGFFFRVGYTPFSKFL</sequence>
<evidence type="ECO:0008006" key="3">
    <source>
        <dbReference type="Google" id="ProtNLM"/>
    </source>
</evidence>
<protein>
    <recommendedName>
        <fullName evidence="3">Outer membrane protein with beta-barrel domain</fullName>
    </recommendedName>
</protein>
<dbReference type="OrthoDB" id="966005at2"/>
<dbReference type="EMBL" id="QKTX01000012">
    <property type="protein sequence ID" value="PZV80344.1"/>
    <property type="molecule type" value="Genomic_DNA"/>
</dbReference>
<keyword evidence="2" id="KW-1185">Reference proteome</keyword>
<reference evidence="1 2" key="1">
    <citation type="submission" date="2018-06" db="EMBL/GenBank/DDBJ databases">
        <title>Genomic Encyclopedia of Archaeal and Bacterial Type Strains, Phase II (KMG-II): from individual species to whole genera.</title>
        <authorList>
            <person name="Goeker M."/>
        </authorList>
    </citation>
    <scope>NUCLEOTIDE SEQUENCE [LARGE SCALE GENOMIC DNA]</scope>
    <source>
        <strain evidence="1 2">T4</strain>
    </source>
</reference>